<dbReference type="InterPro" id="IPR056125">
    <property type="entry name" value="DUF7708"/>
</dbReference>
<sequence>MSAALAKASRLKPEIRLAQAVSAFEADLSSEQKASLRTHRSQLRDSPPDPSDVMRLTAEIDGHASGKAIGRRCFGPRLTNFLQAVQQYAALGDVIVGGSQNVIACGVWSLVRMSLLLIINFSCYLEKLSTLLMTVGRSAPRYRIMALLYPRSKILQSHLFEYFIVVVRLCHKLLKFTQKSPFGQVASTLSDSDMRTFQSELDLWANSIKEEVSLLVAKKIEEEAQENSQFRALSSKFSKSVSLQQRLATNLRVLDFCSKYDYETTWKQTRKVGNTTLFSRAAEYQEWKGRSDSCTLMYTGKLGSGKSVLLANIVDDMYLYVQSKNIAVAYFFCRHDIPESLKARTVIGSLARQLLRPIPDLAIVAELLDETTSALDFETLISLLQRAIPPNRKAYFVLDGLDECNSTERNILIQQLRKLQESFALSLCVSLRLEPNNTLILSSEQFTAARVISIPDKNPDIEAFIEAKLESCIKSQKLVIGNPNLILEIQDTLLKGSQGMFLWVALQIESLCAMRTDDAIQNALADLPKDLPETYSRILQRSEELGKPYQRPILELITVAHRPLMTKELREALSVVPGDAVWNPARLLNDVYSTLTCCGCLLTIDEEELTVRLVHHSVKQFLLRGFTETTNMAFTMDSAQRKMADIIVTYLSYGVFETQLSTQIAPHMMTGLVPARIVHSTLGSSSSVQSLTLKLLKSRKRPEYDIGRTLAEMTKCFSPRSMDEFRFYSYAKSYW</sequence>
<dbReference type="EMBL" id="ML994821">
    <property type="protein sequence ID" value="KAF2174584.1"/>
    <property type="molecule type" value="Genomic_DNA"/>
</dbReference>
<dbReference type="InterPro" id="IPR056884">
    <property type="entry name" value="NPHP3-like_N"/>
</dbReference>
<name>A0A6A6D580_9PEZI</name>
<dbReference type="Pfam" id="PF24883">
    <property type="entry name" value="NPHP3_N"/>
    <property type="match status" value="1"/>
</dbReference>
<dbReference type="Pfam" id="PF22939">
    <property type="entry name" value="WHD_GPIID"/>
    <property type="match status" value="1"/>
</dbReference>
<keyword evidence="1" id="KW-0677">Repeat</keyword>
<dbReference type="Gene3D" id="3.40.50.300">
    <property type="entry name" value="P-loop containing nucleotide triphosphate hydrolases"/>
    <property type="match status" value="1"/>
</dbReference>
<evidence type="ECO:0000259" key="2">
    <source>
        <dbReference type="PROSITE" id="PS50837"/>
    </source>
</evidence>
<protein>
    <recommendedName>
        <fullName evidence="2">NACHT domain-containing protein</fullName>
    </recommendedName>
</protein>
<organism evidence="3 4">
    <name type="scientific">Zopfia rhizophila CBS 207.26</name>
    <dbReference type="NCBI Taxonomy" id="1314779"/>
    <lineage>
        <taxon>Eukaryota</taxon>
        <taxon>Fungi</taxon>
        <taxon>Dikarya</taxon>
        <taxon>Ascomycota</taxon>
        <taxon>Pezizomycotina</taxon>
        <taxon>Dothideomycetes</taxon>
        <taxon>Dothideomycetes incertae sedis</taxon>
        <taxon>Zopfiaceae</taxon>
        <taxon>Zopfia</taxon>
    </lineage>
</organism>
<dbReference type="InterPro" id="IPR027417">
    <property type="entry name" value="P-loop_NTPase"/>
</dbReference>
<dbReference type="PANTHER" id="PTHR10039">
    <property type="entry name" value="AMELOGENIN"/>
    <property type="match status" value="1"/>
</dbReference>
<dbReference type="PROSITE" id="PS50837">
    <property type="entry name" value="NACHT"/>
    <property type="match status" value="1"/>
</dbReference>
<dbReference type="InterPro" id="IPR054471">
    <property type="entry name" value="GPIID_WHD"/>
</dbReference>
<evidence type="ECO:0000313" key="4">
    <source>
        <dbReference type="Proteomes" id="UP000800200"/>
    </source>
</evidence>
<dbReference type="AlphaFoldDB" id="A0A6A6D580"/>
<accession>A0A6A6D580</accession>
<dbReference type="SUPFAM" id="SSF52540">
    <property type="entry name" value="P-loop containing nucleoside triphosphate hydrolases"/>
    <property type="match status" value="1"/>
</dbReference>
<evidence type="ECO:0000313" key="3">
    <source>
        <dbReference type="EMBL" id="KAF2174584.1"/>
    </source>
</evidence>
<dbReference type="Proteomes" id="UP000800200">
    <property type="component" value="Unassembled WGS sequence"/>
</dbReference>
<keyword evidence="4" id="KW-1185">Reference proteome</keyword>
<reference evidence="3" key="1">
    <citation type="journal article" date="2020" name="Stud. Mycol.">
        <title>101 Dothideomycetes genomes: a test case for predicting lifestyles and emergence of pathogens.</title>
        <authorList>
            <person name="Haridas S."/>
            <person name="Albert R."/>
            <person name="Binder M."/>
            <person name="Bloem J."/>
            <person name="Labutti K."/>
            <person name="Salamov A."/>
            <person name="Andreopoulos B."/>
            <person name="Baker S."/>
            <person name="Barry K."/>
            <person name="Bills G."/>
            <person name="Bluhm B."/>
            <person name="Cannon C."/>
            <person name="Castanera R."/>
            <person name="Culley D."/>
            <person name="Daum C."/>
            <person name="Ezra D."/>
            <person name="Gonzalez J."/>
            <person name="Henrissat B."/>
            <person name="Kuo A."/>
            <person name="Liang C."/>
            <person name="Lipzen A."/>
            <person name="Lutzoni F."/>
            <person name="Magnuson J."/>
            <person name="Mondo S."/>
            <person name="Nolan M."/>
            <person name="Ohm R."/>
            <person name="Pangilinan J."/>
            <person name="Park H.-J."/>
            <person name="Ramirez L."/>
            <person name="Alfaro M."/>
            <person name="Sun H."/>
            <person name="Tritt A."/>
            <person name="Yoshinaga Y."/>
            <person name="Zwiers L.-H."/>
            <person name="Turgeon B."/>
            <person name="Goodwin S."/>
            <person name="Spatafora J."/>
            <person name="Crous P."/>
            <person name="Grigoriev I."/>
        </authorList>
    </citation>
    <scope>NUCLEOTIDE SEQUENCE</scope>
    <source>
        <strain evidence="3">CBS 207.26</strain>
    </source>
</reference>
<gene>
    <name evidence="3" type="ORF">K469DRAFT_490463</name>
</gene>
<dbReference type="PANTHER" id="PTHR10039:SF10">
    <property type="entry name" value="NACHT DOMAIN-CONTAINING PROTEIN"/>
    <property type="match status" value="1"/>
</dbReference>
<evidence type="ECO:0000256" key="1">
    <source>
        <dbReference type="ARBA" id="ARBA00022737"/>
    </source>
</evidence>
<feature type="domain" description="NACHT" evidence="2">
    <location>
        <begin position="294"/>
        <end position="443"/>
    </location>
</feature>
<dbReference type="OrthoDB" id="7464126at2759"/>
<proteinExistence type="predicted"/>
<dbReference type="InterPro" id="IPR007111">
    <property type="entry name" value="NACHT_NTPase"/>
</dbReference>
<dbReference type="Pfam" id="PF24809">
    <property type="entry name" value="DUF7708"/>
    <property type="match status" value="1"/>
</dbReference>
<feature type="non-terminal residue" evidence="3">
    <location>
        <position position="735"/>
    </location>
</feature>